<evidence type="ECO:0000259" key="2">
    <source>
        <dbReference type="Pfam" id="PF20149"/>
    </source>
</evidence>
<comment type="caution">
    <text evidence="3">The sequence shown here is derived from an EMBL/GenBank/DDBJ whole genome shotgun (WGS) entry which is preliminary data.</text>
</comment>
<proteinExistence type="predicted"/>
<dbReference type="OrthoDB" id="3257342at2759"/>
<keyword evidence="4" id="KW-1185">Reference proteome</keyword>
<dbReference type="InterPro" id="IPR045341">
    <property type="entry name" value="DUF6532"/>
</dbReference>
<reference evidence="3 4" key="1">
    <citation type="journal article" date="2020" name="ISME J.">
        <title>Uncovering the hidden diversity of litter-decomposition mechanisms in mushroom-forming fungi.</title>
        <authorList>
            <person name="Floudas D."/>
            <person name="Bentzer J."/>
            <person name="Ahren D."/>
            <person name="Johansson T."/>
            <person name="Persson P."/>
            <person name="Tunlid A."/>
        </authorList>
    </citation>
    <scope>NUCLEOTIDE SEQUENCE [LARGE SCALE GENOMIC DNA]</scope>
    <source>
        <strain evidence="3 4">CBS 175.51</strain>
    </source>
</reference>
<evidence type="ECO:0000313" key="3">
    <source>
        <dbReference type="EMBL" id="KAF5328972.1"/>
    </source>
</evidence>
<dbReference type="EMBL" id="JAACJK010000124">
    <property type="protein sequence ID" value="KAF5328972.1"/>
    <property type="molecule type" value="Genomic_DNA"/>
</dbReference>
<gene>
    <name evidence="3" type="ORF">D9611_013502</name>
</gene>
<protein>
    <recommendedName>
        <fullName evidence="2">DUF6532 domain-containing protein</fullName>
    </recommendedName>
</protein>
<feature type="domain" description="DUF6532" evidence="2">
    <location>
        <begin position="326"/>
        <end position="502"/>
    </location>
</feature>
<evidence type="ECO:0000256" key="1">
    <source>
        <dbReference type="SAM" id="MobiDB-lite"/>
    </source>
</evidence>
<organism evidence="3 4">
    <name type="scientific">Ephemerocybe angulata</name>
    <dbReference type="NCBI Taxonomy" id="980116"/>
    <lineage>
        <taxon>Eukaryota</taxon>
        <taxon>Fungi</taxon>
        <taxon>Dikarya</taxon>
        <taxon>Basidiomycota</taxon>
        <taxon>Agaricomycotina</taxon>
        <taxon>Agaricomycetes</taxon>
        <taxon>Agaricomycetidae</taxon>
        <taxon>Agaricales</taxon>
        <taxon>Agaricineae</taxon>
        <taxon>Psathyrellaceae</taxon>
        <taxon>Ephemerocybe</taxon>
    </lineage>
</organism>
<evidence type="ECO:0000313" key="4">
    <source>
        <dbReference type="Proteomes" id="UP000541558"/>
    </source>
</evidence>
<feature type="compositionally biased region" description="Basic and acidic residues" evidence="1">
    <location>
        <begin position="238"/>
        <end position="253"/>
    </location>
</feature>
<dbReference type="Pfam" id="PF20149">
    <property type="entry name" value="DUF6532"/>
    <property type="match status" value="1"/>
</dbReference>
<dbReference type="AlphaFoldDB" id="A0A8H5BV74"/>
<dbReference type="Proteomes" id="UP000541558">
    <property type="component" value="Unassembled WGS sequence"/>
</dbReference>
<name>A0A8H5BV74_9AGAR</name>
<feature type="region of interest" description="Disordered" evidence="1">
    <location>
        <begin position="168"/>
        <end position="287"/>
    </location>
</feature>
<accession>A0A8H5BV74</accession>
<sequence>MVVDYPSDRTQRPRQARFSISTLATDHPRAPCVALTFAPSSRNSAPNDLHPNRRYSIPRAPPLPPGAQYSDELPFYLPDASRVTFAFALKVRPRTFATQRSERFDPEKRPSIRSAPPVLLLALGSPSGFGSKNPASSSWVVNGRIIESEDEDVDDAIIPSLAPQFSLSIVRRPQPQPQPELQRRSGTAAVPRPRITPLHPSSISKASVPHRPRAKEYGREDESFYSCDSPADDGDDDPVVHEDYYHPDSHPDLENFPPSSLPHFLTHKLSRTSPPKPGTSAKRKSTECDHIEVKRVKIIVPGPSGSRHCYSAADFEGLGKAILNDAITSFRVRCATQYPFPDKSGMRDERASQSWIDFCGKRELKMNYTTEPGWNVAASGTGQTKTVARPIEAMYGISSGFPKREVRDKVEALLDSISFVHENWNLPASLDPGRCQQGTDEGPTHAAFSRENQVPKPTVALVLTAIECVLDEWVSGEHVEVQFSANSYHAKYDQHIATLEAFDENTAEDRILPRLLEHILKVSRKHAKVIEHPASRKVTLSAIDFDPAKDELEGPGFI</sequence>